<accession>A0A2V3IF71</accession>
<protein>
    <submittedName>
        <fullName evidence="4">Glucokinase</fullName>
    </submittedName>
</protein>
<comment type="caution">
    <text evidence="4">The sequence shown here is derived from an EMBL/GenBank/DDBJ whole genome shotgun (WGS) entry which is preliminary data.</text>
</comment>
<dbReference type="InterPro" id="IPR003836">
    <property type="entry name" value="Glucokinase"/>
</dbReference>
<dbReference type="GO" id="GO:0004340">
    <property type="term" value="F:glucokinase activity"/>
    <property type="evidence" value="ECO:0007669"/>
    <property type="project" value="InterPro"/>
</dbReference>
<evidence type="ECO:0000256" key="1">
    <source>
        <dbReference type="ARBA" id="ARBA00022679"/>
    </source>
</evidence>
<keyword evidence="2 4" id="KW-0418">Kinase</keyword>
<evidence type="ECO:0000313" key="5">
    <source>
        <dbReference type="Proteomes" id="UP000247409"/>
    </source>
</evidence>
<dbReference type="InterPro" id="IPR043129">
    <property type="entry name" value="ATPase_NBD"/>
</dbReference>
<organism evidence="4 5">
    <name type="scientific">Gracilariopsis chorda</name>
    <dbReference type="NCBI Taxonomy" id="448386"/>
    <lineage>
        <taxon>Eukaryota</taxon>
        <taxon>Rhodophyta</taxon>
        <taxon>Florideophyceae</taxon>
        <taxon>Rhodymeniophycidae</taxon>
        <taxon>Gracilariales</taxon>
        <taxon>Gracilariaceae</taxon>
        <taxon>Gracilariopsis</taxon>
    </lineage>
</organism>
<feature type="transmembrane region" description="Helical" evidence="3">
    <location>
        <begin position="401"/>
        <end position="425"/>
    </location>
</feature>
<dbReference type="AlphaFoldDB" id="A0A2V3IF71"/>
<gene>
    <name evidence="4" type="ORF">BWQ96_09550</name>
</gene>
<proteinExistence type="predicted"/>
<keyword evidence="5" id="KW-1185">Reference proteome</keyword>
<dbReference type="SUPFAM" id="SSF53067">
    <property type="entry name" value="Actin-like ATPase domain"/>
    <property type="match status" value="1"/>
</dbReference>
<dbReference type="STRING" id="448386.A0A2V3IF71"/>
<dbReference type="PANTHER" id="PTHR47363:SF1">
    <property type="entry name" value="GLUCOKINASE"/>
    <property type="match status" value="1"/>
</dbReference>
<keyword evidence="3" id="KW-0472">Membrane</keyword>
<name>A0A2V3IF71_9FLOR</name>
<keyword evidence="3" id="KW-1133">Transmembrane helix</keyword>
<dbReference type="GO" id="GO:0005536">
    <property type="term" value="F:D-glucose binding"/>
    <property type="evidence" value="ECO:0007669"/>
    <property type="project" value="InterPro"/>
</dbReference>
<keyword evidence="1" id="KW-0808">Transferase</keyword>
<evidence type="ECO:0000313" key="4">
    <source>
        <dbReference type="EMBL" id="PXF40717.1"/>
    </source>
</evidence>
<dbReference type="EMBL" id="NBIV01000263">
    <property type="protein sequence ID" value="PXF40717.1"/>
    <property type="molecule type" value="Genomic_DNA"/>
</dbReference>
<dbReference type="Pfam" id="PF02685">
    <property type="entry name" value="Glucokinase"/>
    <property type="match status" value="1"/>
</dbReference>
<dbReference type="NCBIfam" id="TIGR00749">
    <property type="entry name" value="glk"/>
    <property type="match status" value="1"/>
</dbReference>
<sequence length="431" mass="47212">MRLLAGDIGGTNARLVLYEAPDSQAELANYKSITSHRVISQKYYKNNDFQSFTEVLCTFLSIPSHAELKIHSCCFAVAGPVADNRINFTNREGWIINGNSIKEEFDIDSVLLINDFVANGYGLLSLTKQELTTLQKGKPSAPDMFSAPVALVGAGTGLGECFLTPEKDGTVTAHATEGGHVEFAPRTDLEQQLLSFLETRLDPGCKYSETDVLPRVSVERLVSGTGLENIYEFLREKFPDQVNSELDHEYQHSTEKGRLIGSQKYNYSLFMNALEIMFSVYGGEVGNVALKYLPFAGIYVAGGIAPKNIEMITGRDSAFMKRFADKGRMSSLMPDFPLHVVMNEDLGIRGAHTVASQRAAQLLTDPPLVVETNEKQQQSNERSSNLSLSQAVRAAVTSYPLAYALVMSTTAALTAAACVAGLQILRKTKRI</sequence>
<dbReference type="PANTHER" id="PTHR47363">
    <property type="entry name" value="GLUCOKINASE"/>
    <property type="match status" value="1"/>
</dbReference>
<keyword evidence="3" id="KW-0812">Transmembrane</keyword>
<dbReference type="Gene3D" id="3.40.367.20">
    <property type="match status" value="1"/>
</dbReference>
<dbReference type="GO" id="GO:0006096">
    <property type="term" value="P:glycolytic process"/>
    <property type="evidence" value="ECO:0007669"/>
    <property type="project" value="InterPro"/>
</dbReference>
<evidence type="ECO:0000256" key="2">
    <source>
        <dbReference type="ARBA" id="ARBA00022777"/>
    </source>
</evidence>
<dbReference type="Gene3D" id="3.30.420.40">
    <property type="match status" value="1"/>
</dbReference>
<dbReference type="OrthoDB" id="10251652at2759"/>
<dbReference type="GO" id="GO:0005524">
    <property type="term" value="F:ATP binding"/>
    <property type="evidence" value="ECO:0007669"/>
    <property type="project" value="InterPro"/>
</dbReference>
<evidence type="ECO:0000256" key="3">
    <source>
        <dbReference type="SAM" id="Phobius"/>
    </source>
</evidence>
<dbReference type="CDD" id="cd24008">
    <property type="entry name" value="ASKHA_NBD_GLK"/>
    <property type="match status" value="1"/>
</dbReference>
<dbReference type="Proteomes" id="UP000247409">
    <property type="component" value="Unassembled WGS sequence"/>
</dbReference>
<reference evidence="4 5" key="1">
    <citation type="journal article" date="2018" name="Mol. Biol. Evol.">
        <title>Analysis of the draft genome of the red seaweed Gracilariopsis chorda provides insights into genome size evolution in Rhodophyta.</title>
        <authorList>
            <person name="Lee J."/>
            <person name="Yang E.C."/>
            <person name="Graf L."/>
            <person name="Yang J.H."/>
            <person name="Qiu H."/>
            <person name="Zel Zion U."/>
            <person name="Chan C.X."/>
            <person name="Stephens T.G."/>
            <person name="Weber A.P.M."/>
            <person name="Boo G.H."/>
            <person name="Boo S.M."/>
            <person name="Kim K.M."/>
            <person name="Shin Y."/>
            <person name="Jung M."/>
            <person name="Lee S.J."/>
            <person name="Yim H.S."/>
            <person name="Lee J.H."/>
            <person name="Bhattacharya D."/>
            <person name="Yoon H.S."/>
        </authorList>
    </citation>
    <scope>NUCLEOTIDE SEQUENCE [LARGE SCALE GENOMIC DNA]</scope>
    <source>
        <strain evidence="4 5">SKKU-2015</strain>
        <tissue evidence="4">Whole body</tissue>
    </source>
</reference>